<dbReference type="GO" id="GO:0009061">
    <property type="term" value="P:anaerobic respiration"/>
    <property type="evidence" value="ECO:0007669"/>
    <property type="project" value="TreeGrafter"/>
</dbReference>
<dbReference type="Proteomes" id="UP000301309">
    <property type="component" value="Unassembled WGS sequence"/>
</dbReference>
<dbReference type="InterPro" id="IPR038262">
    <property type="entry name" value="Nitr_red_bet_C_sf"/>
</dbReference>
<evidence type="ECO:0000313" key="13">
    <source>
        <dbReference type="EMBL" id="GDY50121.1"/>
    </source>
</evidence>
<keyword evidence="14" id="KW-1185">Reference proteome</keyword>
<evidence type="ECO:0000256" key="5">
    <source>
        <dbReference type="ARBA" id="ARBA00022485"/>
    </source>
</evidence>
<evidence type="ECO:0000256" key="4">
    <source>
        <dbReference type="ARBA" id="ARBA00022448"/>
    </source>
</evidence>
<gene>
    <name evidence="13" type="ORF">SVIO_007440</name>
</gene>
<feature type="region of interest" description="Disordered" evidence="11">
    <location>
        <begin position="184"/>
        <end position="212"/>
    </location>
</feature>
<dbReference type="GO" id="GO:0016020">
    <property type="term" value="C:membrane"/>
    <property type="evidence" value="ECO:0007669"/>
    <property type="project" value="TreeGrafter"/>
</dbReference>
<evidence type="ECO:0000256" key="3">
    <source>
        <dbReference type="ARBA" id="ARBA00004196"/>
    </source>
</evidence>
<evidence type="ECO:0000256" key="8">
    <source>
        <dbReference type="ARBA" id="ARBA00022982"/>
    </source>
</evidence>
<evidence type="ECO:0000256" key="1">
    <source>
        <dbReference type="ARBA" id="ARBA00001927"/>
    </source>
</evidence>
<keyword evidence="6" id="KW-0479">Metal-binding</keyword>
<protein>
    <recommendedName>
        <fullName evidence="12">Respiratory nitrate reductase beta C-terminal domain-containing protein</fullName>
    </recommendedName>
</protein>
<keyword evidence="4" id="KW-0813">Transport</keyword>
<keyword evidence="9" id="KW-0408">Iron</keyword>
<keyword evidence="5" id="KW-0004">4Fe-4S</keyword>
<dbReference type="Gene3D" id="1.10.3650.10">
    <property type="entry name" value="nitrate reductase domain like"/>
    <property type="match status" value="1"/>
</dbReference>
<comment type="subcellular location">
    <subcellularLocation>
        <location evidence="3">Cell envelope</location>
    </subcellularLocation>
</comment>
<evidence type="ECO:0000256" key="6">
    <source>
        <dbReference type="ARBA" id="ARBA00022723"/>
    </source>
</evidence>
<dbReference type="PANTHER" id="PTHR43518:SF1">
    <property type="entry name" value="RESPIRATORY NITRATE REDUCTASE 1 BETA CHAIN"/>
    <property type="match status" value="1"/>
</dbReference>
<comment type="cofactor">
    <cofactor evidence="2">
        <name>[4Fe-4S] cluster</name>
        <dbReference type="ChEBI" id="CHEBI:49883"/>
    </cofactor>
</comment>
<evidence type="ECO:0000313" key="14">
    <source>
        <dbReference type="Proteomes" id="UP000301309"/>
    </source>
</evidence>
<dbReference type="SUPFAM" id="SSF54862">
    <property type="entry name" value="4Fe-4S ferredoxins"/>
    <property type="match status" value="1"/>
</dbReference>
<keyword evidence="7" id="KW-0677">Repeat</keyword>
<dbReference type="GO" id="GO:0046872">
    <property type="term" value="F:metal ion binding"/>
    <property type="evidence" value="ECO:0007669"/>
    <property type="project" value="UniProtKB-KW"/>
</dbReference>
<dbReference type="GO" id="GO:0009055">
    <property type="term" value="F:electron transfer activity"/>
    <property type="evidence" value="ECO:0007669"/>
    <property type="project" value="TreeGrafter"/>
</dbReference>
<keyword evidence="8" id="KW-0249">Electron transport</keyword>
<evidence type="ECO:0000259" key="12">
    <source>
        <dbReference type="Pfam" id="PF14711"/>
    </source>
</evidence>
<dbReference type="GO" id="GO:0051539">
    <property type="term" value="F:4 iron, 4 sulfur cluster binding"/>
    <property type="evidence" value="ECO:0007669"/>
    <property type="project" value="UniProtKB-KW"/>
</dbReference>
<dbReference type="PANTHER" id="PTHR43518">
    <property type="entry name" value="NITRATE REDUCTASE BETA SUBUNIT"/>
    <property type="match status" value="1"/>
</dbReference>
<evidence type="ECO:0000256" key="7">
    <source>
        <dbReference type="ARBA" id="ARBA00022737"/>
    </source>
</evidence>
<evidence type="ECO:0000256" key="11">
    <source>
        <dbReference type="SAM" id="MobiDB-lite"/>
    </source>
</evidence>
<dbReference type="GO" id="GO:0030313">
    <property type="term" value="C:cell envelope"/>
    <property type="evidence" value="ECO:0007669"/>
    <property type="project" value="UniProtKB-SubCell"/>
</dbReference>
<sequence length="212" mass="23252">MARIAREFTRNAERTRGRSMIATGAGTNHWFHSDTIYRAFLALTTMTGCQGVNGGGWAHYVGQEKVRPLTGFQPLAFAFDWQRRAAVTRLRIPLEYLAELFTAGDTDVVAGVLMKLTALRSYMRARALGEPGHEAVLKAVGLTPRNGEELHRLLAVAKYADRYVVPAAHKEDAAALTAMGNRCPVESPDSGRRRVPLGMPVPRRDNPAGGRP</sequence>
<organism evidence="13 14">
    <name type="scientific">Streptomyces violaceusniger</name>
    <dbReference type="NCBI Taxonomy" id="68280"/>
    <lineage>
        <taxon>Bacteria</taxon>
        <taxon>Bacillati</taxon>
        <taxon>Actinomycetota</taxon>
        <taxon>Actinomycetes</taxon>
        <taxon>Kitasatosporales</taxon>
        <taxon>Streptomycetaceae</taxon>
        <taxon>Streptomyces</taxon>
        <taxon>Streptomyces violaceusniger group</taxon>
    </lineage>
</organism>
<evidence type="ECO:0000256" key="2">
    <source>
        <dbReference type="ARBA" id="ARBA00001966"/>
    </source>
</evidence>
<feature type="domain" description="Respiratory nitrate reductase beta C-terminal" evidence="12">
    <location>
        <begin position="86"/>
        <end position="143"/>
    </location>
</feature>
<comment type="caution">
    <text evidence="13">The sequence shown here is derived from an EMBL/GenBank/DDBJ whole genome shotgun (WGS) entry which is preliminary data.</text>
</comment>
<name>A0A4D4KLN5_STRVO</name>
<dbReference type="AlphaFoldDB" id="A0A4D4KLN5"/>
<accession>A0A4D4KLN5</accession>
<dbReference type="InterPro" id="IPR029263">
    <property type="entry name" value="Nitr_red_bet_C"/>
</dbReference>
<reference evidence="13 14" key="1">
    <citation type="journal article" date="2020" name="Int. J. Syst. Evol. Microbiol.">
        <title>Reclassification of Streptomyces castelarensis and Streptomyces sporoclivatus as later heterotypic synonyms of Streptomyces antimycoticus.</title>
        <authorList>
            <person name="Komaki H."/>
            <person name="Tamura T."/>
        </authorList>
    </citation>
    <scope>NUCLEOTIDE SEQUENCE [LARGE SCALE GENOMIC DNA]</scope>
    <source>
        <strain evidence="13 14">NBRC 13459</strain>
    </source>
</reference>
<dbReference type="EMBL" id="BJHW01000001">
    <property type="protein sequence ID" value="GDY50121.1"/>
    <property type="molecule type" value="Genomic_DNA"/>
</dbReference>
<dbReference type="Gene3D" id="3.40.50.12440">
    <property type="match status" value="1"/>
</dbReference>
<comment type="cofactor">
    <cofactor evidence="1">
        <name>[3Fe-4S] cluster</name>
        <dbReference type="ChEBI" id="CHEBI:21137"/>
    </cofactor>
</comment>
<keyword evidence="10" id="KW-0411">Iron-sulfur</keyword>
<evidence type="ECO:0000256" key="9">
    <source>
        <dbReference type="ARBA" id="ARBA00023004"/>
    </source>
</evidence>
<dbReference type="SUPFAM" id="SSF53706">
    <property type="entry name" value="Formate dehydrogenase/DMSO reductase, domains 1-3"/>
    <property type="match status" value="1"/>
</dbReference>
<proteinExistence type="predicted"/>
<evidence type="ECO:0000256" key="10">
    <source>
        <dbReference type="ARBA" id="ARBA00023014"/>
    </source>
</evidence>
<dbReference type="Pfam" id="PF14711">
    <property type="entry name" value="Nitr_red_bet_C"/>
    <property type="match status" value="1"/>
</dbReference>